<evidence type="ECO:0000259" key="1">
    <source>
        <dbReference type="PROSITE" id="PS50802"/>
    </source>
</evidence>
<gene>
    <name evidence="2" type="ORF">MCOR_14154</name>
</gene>
<evidence type="ECO:0000313" key="3">
    <source>
        <dbReference type="Proteomes" id="UP000507470"/>
    </source>
</evidence>
<feature type="domain" description="OTU" evidence="1">
    <location>
        <begin position="1"/>
        <end position="49"/>
    </location>
</feature>
<evidence type="ECO:0000313" key="2">
    <source>
        <dbReference type="EMBL" id="CAC5377894.1"/>
    </source>
</evidence>
<protein>
    <recommendedName>
        <fullName evidence="1">OTU domain-containing protein</fullName>
    </recommendedName>
</protein>
<keyword evidence="3" id="KW-1185">Reference proteome</keyword>
<dbReference type="EMBL" id="CACVKT020002411">
    <property type="protein sequence ID" value="CAC5377894.1"/>
    <property type="molecule type" value="Genomic_DNA"/>
</dbReference>
<dbReference type="Gene3D" id="3.90.70.80">
    <property type="match status" value="1"/>
</dbReference>
<dbReference type="InterPro" id="IPR003323">
    <property type="entry name" value="OTU_dom"/>
</dbReference>
<proteinExistence type="predicted"/>
<dbReference type="PROSITE" id="PS50802">
    <property type="entry name" value="OTU"/>
    <property type="match status" value="1"/>
</dbReference>
<sequence length="164" mass="19404">MEEKNVWGTELEILACADLLKTDIYTFYNNAIYLQHIGDINHYEVVTNVTPKSLSKSINVKQGCRKYQVDRKYEVTSKDVKVDENQITGLVNNLGNCNTESNFLSKAEKERIKYQTDDKFRARKIDISKRKYWENEGIRSKKIWLGIKKYEENDIQREFDTSRY</sequence>
<dbReference type="OrthoDB" id="6137149at2759"/>
<dbReference type="AlphaFoldDB" id="A0A6J8B492"/>
<name>A0A6J8B492_MYTCO</name>
<organism evidence="2 3">
    <name type="scientific">Mytilus coruscus</name>
    <name type="common">Sea mussel</name>
    <dbReference type="NCBI Taxonomy" id="42192"/>
    <lineage>
        <taxon>Eukaryota</taxon>
        <taxon>Metazoa</taxon>
        <taxon>Spiralia</taxon>
        <taxon>Lophotrochozoa</taxon>
        <taxon>Mollusca</taxon>
        <taxon>Bivalvia</taxon>
        <taxon>Autobranchia</taxon>
        <taxon>Pteriomorphia</taxon>
        <taxon>Mytilida</taxon>
        <taxon>Mytiloidea</taxon>
        <taxon>Mytilidae</taxon>
        <taxon>Mytilinae</taxon>
        <taxon>Mytilus</taxon>
    </lineage>
</organism>
<dbReference type="Proteomes" id="UP000507470">
    <property type="component" value="Unassembled WGS sequence"/>
</dbReference>
<reference evidence="2 3" key="1">
    <citation type="submission" date="2020-06" db="EMBL/GenBank/DDBJ databases">
        <authorList>
            <person name="Li R."/>
            <person name="Bekaert M."/>
        </authorList>
    </citation>
    <scope>NUCLEOTIDE SEQUENCE [LARGE SCALE GENOMIC DNA]</scope>
    <source>
        <strain evidence="3">wild</strain>
    </source>
</reference>
<accession>A0A6J8B492</accession>